<feature type="region of interest" description="Disordered" evidence="11">
    <location>
        <begin position="1"/>
        <end position="24"/>
    </location>
</feature>
<protein>
    <submittedName>
        <fullName evidence="12">Transcriptional repressor</fullName>
    </submittedName>
</protein>
<keyword evidence="6" id="KW-0479">Metal-binding</keyword>
<evidence type="ECO:0000256" key="6">
    <source>
        <dbReference type="ARBA" id="ARBA00022723"/>
    </source>
</evidence>
<keyword evidence="7" id="KW-0862">Zinc</keyword>
<keyword evidence="10" id="KW-0804">Transcription</keyword>
<dbReference type="InterPro" id="IPR036390">
    <property type="entry name" value="WH_DNA-bd_sf"/>
</dbReference>
<dbReference type="RefSeq" id="WP_241034527.1">
    <property type="nucleotide sequence ID" value="NZ_BAAAJF010000034.1"/>
</dbReference>
<evidence type="ECO:0000256" key="10">
    <source>
        <dbReference type="ARBA" id="ARBA00023163"/>
    </source>
</evidence>
<comment type="caution">
    <text evidence="12">The sequence shown here is derived from an EMBL/GenBank/DDBJ whole genome shotgun (WGS) entry which is preliminary data.</text>
</comment>
<comment type="subunit">
    <text evidence="3">Homodimer.</text>
</comment>
<evidence type="ECO:0000256" key="1">
    <source>
        <dbReference type="ARBA" id="ARBA00004496"/>
    </source>
</evidence>
<accession>A0ABS9T725</accession>
<dbReference type="PANTHER" id="PTHR33202:SF2">
    <property type="entry name" value="FERRIC UPTAKE REGULATION PROTEIN"/>
    <property type="match status" value="1"/>
</dbReference>
<evidence type="ECO:0000256" key="9">
    <source>
        <dbReference type="ARBA" id="ARBA00023125"/>
    </source>
</evidence>
<comment type="similarity">
    <text evidence="2">Belongs to the Fur family.</text>
</comment>
<dbReference type="CDD" id="cd07153">
    <property type="entry name" value="Fur_like"/>
    <property type="match status" value="1"/>
</dbReference>
<evidence type="ECO:0000256" key="8">
    <source>
        <dbReference type="ARBA" id="ARBA00023015"/>
    </source>
</evidence>
<dbReference type="EMBL" id="JAKXMK010000002">
    <property type="protein sequence ID" value="MCH6164324.1"/>
    <property type="molecule type" value="Genomic_DNA"/>
</dbReference>
<organism evidence="12 13">
    <name type="scientific">Pseudonocardia alaniniphila</name>
    <dbReference type="NCBI Taxonomy" id="75291"/>
    <lineage>
        <taxon>Bacteria</taxon>
        <taxon>Bacillati</taxon>
        <taxon>Actinomycetota</taxon>
        <taxon>Actinomycetes</taxon>
        <taxon>Pseudonocardiales</taxon>
        <taxon>Pseudonocardiaceae</taxon>
        <taxon>Pseudonocardia</taxon>
    </lineage>
</organism>
<dbReference type="Pfam" id="PF01475">
    <property type="entry name" value="FUR"/>
    <property type="match status" value="1"/>
</dbReference>
<evidence type="ECO:0000313" key="13">
    <source>
        <dbReference type="Proteomes" id="UP001299970"/>
    </source>
</evidence>
<geneLocation type="plasmid" evidence="12">
    <name>unnamed</name>
</geneLocation>
<evidence type="ECO:0000256" key="3">
    <source>
        <dbReference type="ARBA" id="ARBA00011738"/>
    </source>
</evidence>
<dbReference type="InterPro" id="IPR043135">
    <property type="entry name" value="Fur_C"/>
</dbReference>
<keyword evidence="9" id="KW-0238">DNA-binding</keyword>
<evidence type="ECO:0000256" key="5">
    <source>
        <dbReference type="ARBA" id="ARBA00022491"/>
    </source>
</evidence>
<keyword evidence="8" id="KW-0805">Transcription regulation</keyword>
<keyword evidence="4" id="KW-0963">Cytoplasm</keyword>
<evidence type="ECO:0000256" key="7">
    <source>
        <dbReference type="ARBA" id="ARBA00022833"/>
    </source>
</evidence>
<dbReference type="SUPFAM" id="SSF46785">
    <property type="entry name" value="Winged helix' DNA-binding domain"/>
    <property type="match status" value="1"/>
</dbReference>
<dbReference type="Gene3D" id="3.30.1490.190">
    <property type="match status" value="1"/>
</dbReference>
<evidence type="ECO:0000313" key="12">
    <source>
        <dbReference type="EMBL" id="MCH6164324.1"/>
    </source>
</evidence>
<sequence>MTDIARDGPSRAERLSGTRHRRVATAPVATAQRRAILAALAESPAFLTAQALHDRLVASGHQVALTTVYRALRIYADLGDINRTRAADGTVLFRYGPDSDHRHYLRCRDCGYSVPVDSDPVEAWVARLAARHEFTDVDPAIEVLGICWSCRSQDGDPAP</sequence>
<evidence type="ECO:0000256" key="2">
    <source>
        <dbReference type="ARBA" id="ARBA00007957"/>
    </source>
</evidence>
<proteinExistence type="inferred from homology"/>
<comment type="subcellular location">
    <subcellularLocation>
        <location evidence="1">Cytoplasm</location>
    </subcellularLocation>
</comment>
<dbReference type="InterPro" id="IPR002481">
    <property type="entry name" value="FUR"/>
</dbReference>
<dbReference type="InterPro" id="IPR036388">
    <property type="entry name" value="WH-like_DNA-bd_sf"/>
</dbReference>
<keyword evidence="5" id="KW-0678">Repressor</keyword>
<keyword evidence="13" id="KW-1185">Reference proteome</keyword>
<reference evidence="12 13" key="1">
    <citation type="submission" date="2022-03" db="EMBL/GenBank/DDBJ databases">
        <title>Pseudonocardia alaer sp. nov., a novel actinomycete isolated from reed forest soil.</title>
        <authorList>
            <person name="Wang L."/>
        </authorList>
    </citation>
    <scope>NUCLEOTIDE SEQUENCE [LARGE SCALE GENOMIC DNA]</scope>
    <source>
        <strain evidence="12 13">Y-16303</strain>
        <plasmid evidence="12">unnamed</plasmid>
    </source>
</reference>
<dbReference type="Gene3D" id="1.10.10.10">
    <property type="entry name" value="Winged helix-like DNA-binding domain superfamily/Winged helix DNA-binding domain"/>
    <property type="match status" value="1"/>
</dbReference>
<dbReference type="Proteomes" id="UP001299970">
    <property type="component" value="Unassembled WGS sequence"/>
</dbReference>
<gene>
    <name evidence="12" type="ORF">MMF94_01410</name>
</gene>
<name>A0ABS9T725_9PSEU</name>
<evidence type="ECO:0000256" key="11">
    <source>
        <dbReference type="SAM" id="MobiDB-lite"/>
    </source>
</evidence>
<keyword evidence="12" id="KW-0614">Plasmid</keyword>
<evidence type="ECO:0000256" key="4">
    <source>
        <dbReference type="ARBA" id="ARBA00022490"/>
    </source>
</evidence>
<feature type="compositionally biased region" description="Basic and acidic residues" evidence="11">
    <location>
        <begin position="1"/>
        <end position="16"/>
    </location>
</feature>
<dbReference type="PANTHER" id="PTHR33202">
    <property type="entry name" value="ZINC UPTAKE REGULATION PROTEIN"/>
    <property type="match status" value="1"/>
</dbReference>